<sequence length="185" mass="20438">MRIVYVLIMAAAAASLMFGVGAMNEAAAAAGKQQVIHVAGKVLCQDCTQGWNEWVNGAKPLKGCRVSVMCQDVRHRVVYYGSDLTDEAGDFELIINKYINGKQIDPKNCFTRLVSSPDPVCNIATDFAGGKTGVKLHRPTMVYRDMVKYVLGSFYYTTPMCDEPDTSNESSEPEEKEDDSRESNY</sequence>
<evidence type="ECO:0000313" key="2">
    <source>
        <dbReference type="Proteomes" id="UP001060085"/>
    </source>
</evidence>
<accession>A0ACC0AXN1</accession>
<gene>
    <name evidence="1" type="ORF">M9H77_24212</name>
</gene>
<evidence type="ECO:0000313" key="1">
    <source>
        <dbReference type="EMBL" id="KAI5664889.1"/>
    </source>
</evidence>
<dbReference type="EMBL" id="CM044705">
    <property type="protein sequence ID" value="KAI5664889.1"/>
    <property type="molecule type" value="Genomic_DNA"/>
</dbReference>
<organism evidence="1 2">
    <name type="scientific">Catharanthus roseus</name>
    <name type="common">Madagascar periwinkle</name>
    <name type="synonym">Vinca rosea</name>
    <dbReference type="NCBI Taxonomy" id="4058"/>
    <lineage>
        <taxon>Eukaryota</taxon>
        <taxon>Viridiplantae</taxon>
        <taxon>Streptophyta</taxon>
        <taxon>Embryophyta</taxon>
        <taxon>Tracheophyta</taxon>
        <taxon>Spermatophyta</taxon>
        <taxon>Magnoliopsida</taxon>
        <taxon>eudicotyledons</taxon>
        <taxon>Gunneridae</taxon>
        <taxon>Pentapetalae</taxon>
        <taxon>asterids</taxon>
        <taxon>lamiids</taxon>
        <taxon>Gentianales</taxon>
        <taxon>Apocynaceae</taxon>
        <taxon>Rauvolfioideae</taxon>
        <taxon>Vinceae</taxon>
        <taxon>Catharanthinae</taxon>
        <taxon>Catharanthus</taxon>
    </lineage>
</organism>
<protein>
    <submittedName>
        <fullName evidence="1">Uncharacterized protein</fullName>
    </submittedName>
</protein>
<dbReference type="Proteomes" id="UP001060085">
    <property type="component" value="Linkage Group LG05"/>
</dbReference>
<comment type="caution">
    <text evidence="1">The sequence shown here is derived from an EMBL/GenBank/DDBJ whole genome shotgun (WGS) entry which is preliminary data.</text>
</comment>
<proteinExistence type="predicted"/>
<reference evidence="2" key="1">
    <citation type="journal article" date="2023" name="Nat. Plants">
        <title>Single-cell RNA sequencing provides a high-resolution roadmap for understanding the multicellular compartmentation of specialized metabolism.</title>
        <authorList>
            <person name="Sun S."/>
            <person name="Shen X."/>
            <person name="Li Y."/>
            <person name="Li Y."/>
            <person name="Wang S."/>
            <person name="Li R."/>
            <person name="Zhang H."/>
            <person name="Shen G."/>
            <person name="Guo B."/>
            <person name="Wei J."/>
            <person name="Xu J."/>
            <person name="St-Pierre B."/>
            <person name="Chen S."/>
            <person name="Sun C."/>
        </authorList>
    </citation>
    <scope>NUCLEOTIDE SEQUENCE [LARGE SCALE GENOMIC DNA]</scope>
</reference>
<keyword evidence="2" id="KW-1185">Reference proteome</keyword>
<name>A0ACC0AXN1_CATRO</name>